<dbReference type="InterPro" id="IPR019243">
    <property type="entry name" value="DUF2202"/>
</dbReference>
<dbReference type="EMBL" id="CP007201">
    <property type="protein sequence ID" value="AHJ13991.1"/>
    <property type="molecule type" value="Genomic_DNA"/>
</dbReference>
<dbReference type="Gene3D" id="1.20.1260.10">
    <property type="match status" value="1"/>
</dbReference>
<dbReference type="RefSeq" id="WP_051492704.1">
    <property type="nucleotide sequence ID" value="NZ_CP007201.1"/>
</dbReference>
<accession>A0AA86AQR4</accession>
<dbReference type="InterPro" id="IPR012347">
    <property type="entry name" value="Ferritin-like"/>
</dbReference>
<organism evidence="1 2">
    <name type="scientific">Sulfurospirillum multivorans (strain DM 12446 / JCM 15788 / NBRC 109480)</name>
    <dbReference type="NCBI Taxonomy" id="1150621"/>
    <lineage>
        <taxon>Bacteria</taxon>
        <taxon>Pseudomonadati</taxon>
        <taxon>Campylobacterota</taxon>
        <taxon>Epsilonproteobacteria</taxon>
        <taxon>Campylobacterales</taxon>
        <taxon>Sulfurospirillaceae</taxon>
        <taxon>Sulfurospirillum</taxon>
    </lineage>
</organism>
<dbReference type="SUPFAM" id="SSF47240">
    <property type="entry name" value="Ferritin-like"/>
    <property type="match status" value="1"/>
</dbReference>
<dbReference type="CDD" id="cd01048">
    <property type="entry name" value="Ferritin_like_AB2"/>
    <property type="match status" value="1"/>
</dbReference>
<gene>
    <name evidence="1" type="ORF">SMUL_2752</name>
</gene>
<dbReference type="KEGG" id="smul:SMUL_2752"/>
<name>A0AA86AQR4_SULMK</name>
<reference evidence="1 2" key="1">
    <citation type="journal article" date="2014" name="Environ. Microbiol.">
        <title>Insights into organohalide respiration and the versatile catabolism of Sulfurospirillum multivorans gained from comparative genomics and physiological studies.</title>
        <authorList>
            <person name="Goris T."/>
            <person name="Schubert T."/>
            <person name="Gadkari J."/>
            <person name="Wubet T."/>
            <person name="Tarkka M."/>
            <person name="Buscot F."/>
            <person name="Adrian L."/>
            <person name="Diekert G."/>
        </authorList>
    </citation>
    <scope>NUCLEOTIDE SEQUENCE [LARGE SCALE GENOMIC DNA]</scope>
    <source>
        <strain evidence="2">DM 12446 / JCM 15788 / NBRC 109480</strain>
    </source>
</reference>
<proteinExistence type="predicted"/>
<dbReference type="AlphaFoldDB" id="A0AA86AQR4"/>
<dbReference type="Proteomes" id="UP000019322">
    <property type="component" value="Chromosome"/>
</dbReference>
<evidence type="ECO:0000313" key="2">
    <source>
        <dbReference type="Proteomes" id="UP000019322"/>
    </source>
</evidence>
<protein>
    <submittedName>
        <fullName evidence="1">Ferritin-like protein</fullName>
    </submittedName>
</protein>
<evidence type="ECO:0000313" key="1">
    <source>
        <dbReference type="EMBL" id="AHJ13991.1"/>
    </source>
</evidence>
<dbReference type="InterPro" id="IPR009078">
    <property type="entry name" value="Ferritin-like_SF"/>
</dbReference>
<sequence length="223" mass="24315">MKVTPPVHENKALEEALQRAFDDEVKAYETYSAVIEKFGAVTPFVNIIQAEQTHQKALLAVASAHNIALTTTVPERITLPSTLRECYELGVAAEIQNIQLYDELLLHVNEYPEVQDVFYRLQAASYNNHLPAFRNAVTSYASSTAAPESMAALEGMMGQWGELSQMAQKIAKGEINQEEITKLLSTNFSFIAGALIGAVGASVLGGIIAPDEETTTEDEKPEA</sequence>